<dbReference type="PANTHER" id="PTHR32254">
    <property type="entry name" value="EXPRESSED PROTEIN"/>
    <property type="match status" value="1"/>
</dbReference>
<reference evidence="2" key="1">
    <citation type="submission" date="2022-12" db="EMBL/GenBank/DDBJ databases">
        <title>Draft genome assemblies for two species of Escallonia (Escalloniales).</title>
        <authorList>
            <person name="Chanderbali A."/>
            <person name="Dervinis C."/>
            <person name="Anghel I."/>
            <person name="Soltis D."/>
            <person name="Soltis P."/>
            <person name="Zapata F."/>
        </authorList>
    </citation>
    <scope>NUCLEOTIDE SEQUENCE</scope>
    <source>
        <strain evidence="2">UCBG64.0493</strain>
        <tissue evidence="2">Leaf</tissue>
    </source>
</reference>
<accession>A0AA88VSF6</accession>
<keyword evidence="1" id="KW-0732">Signal</keyword>
<name>A0AA88VSF6_9ASTE</name>
<evidence type="ECO:0000313" key="2">
    <source>
        <dbReference type="EMBL" id="KAK3010895.1"/>
    </source>
</evidence>
<keyword evidence="3" id="KW-1185">Reference proteome</keyword>
<protein>
    <submittedName>
        <fullName evidence="2">Uncharacterized protein</fullName>
    </submittedName>
</protein>
<comment type="caution">
    <text evidence="2">The sequence shown here is derived from an EMBL/GenBank/DDBJ whole genome shotgun (WGS) entry which is preliminary data.</text>
</comment>
<dbReference type="SUPFAM" id="SSF56300">
    <property type="entry name" value="Metallo-dependent phosphatases"/>
    <property type="match status" value="1"/>
</dbReference>
<dbReference type="AlphaFoldDB" id="A0AA88VSF6"/>
<gene>
    <name evidence="2" type="ORF">RJ639_011620</name>
</gene>
<sequence>MEKTSWVCTFATQLSLCCALYLVINMGQPQKPVYHNRSEREPMDIYFISVVGGLRPLQEQTHLLKLMEMMVKAHKASFVINISELGEDDPLLQNIFFQQATLYFQSLKVPWYTTTALKGQETDYFFKRINISFGNTMDIIALGTGSLQDSSNGDGNDQLNWLKRTLEGSSSNWRIVVGFHPLVACVENIEQLEARQHFEPLQDLLLKYGVNAYLSRQACAHHVGQVSMAHINSAGPIKDGPYITTVNKELALHRDIKHGFLLHRLSSLEMHWNVEFSFGATKPAVSAYNSLVGETNLSASAWNLEVASASGAEMVQGSKFQHPPTPKLKAFEN</sequence>
<feature type="signal peptide" evidence="1">
    <location>
        <begin position="1"/>
        <end position="19"/>
    </location>
</feature>
<evidence type="ECO:0000256" key="1">
    <source>
        <dbReference type="SAM" id="SignalP"/>
    </source>
</evidence>
<dbReference type="Proteomes" id="UP001188597">
    <property type="component" value="Unassembled WGS sequence"/>
</dbReference>
<dbReference type="Gene3D" id="3.60.21.10">
    <property type="match status" value="1"/>
</dbReference>
<dbReference type="PANTHER" id="PTHR32254:SF5">
    <property type="entry name" value="CALCINEURIN-LIKE METALLO-PHOSPHOESTERASE SUPERFAMILY PROTEIN"/>
    <property type="match status" value="1"/>
</dbReference>
<dbReference type="EMBL" id="JAVXUP010001499">
    <property type="protein sequence ID" value="KAK3010895.1"/>
    <property type="molecule type" value="Genomic_DNA"/>
</dbReference>
<organism evidence="2 3">
    <name type="scientific">Escallonia herrerae</name>
    <dbReference type="NCBI Taxonomy" id="1293975"/>
    <lineage>
        <taxon>Eukaryota</taxon>
        <taxon>Viridiplantae</taxon>
        <taxon>Streptophyta</taxon>
        <taxon>Embryophyta</taxon>
        <taxon>Tracheophyta</taxon>
        <taxon>Spermatophyta</taxon>
        <taxon>Magnoliopsida</taxon>
        <taxon>eudicotyledons</taxon>
        <taxon>Gunneridae</taxon>
        <taxon>Pentapetalae</taxon>
        <taxon>asterids</taxon>
        <taxon>campanulids</taxon>
        <taxon>Escalloniales</taxon>
        <taxon>Escalloniaceae</taxon>
        <taxon>Escallonia</taxon>
    </lineage>
</organism>
<evidence type="ECO:0000313" key="3">
    <source>
        <dbReference type="Proteomes" id="UP001188597"/>
    </source>
</evidence>
<proteinExistence type="predicted"/>
<dbReference type="InterPro" id="IPR029052">
    <property type="entry name" value="Metallo-depent_PP-like"/>
</dbReference>
<feature type="chain" id="PRO_5041739907" evidence="1">
    <location>
        <begin position="20"/>
        <end position="333"/>
    </location>
</feature>